<comment type="similarity">
    <text evidence="1">Belongs to the isochorismatase family.</text>
</comment>
<dbReference type="InterPro" id="IPR036380">
    <property type="entry name" value="Isochorismatase-like_sf"/>
</dbReference>
<dbReference type="EMBL" id="CP107020">
    <property type="protein sequence ID" value="UYG15922.1"/>
    <property type="molecule type" value="Genomic_DNA"/>
</dbReference>
<dbReference type="RefSeq" id="WP_263593135.1">
    <property type="nucleotide sequence ID" value="NZ_CP107020.1"/>
</dbReference>
<evidence type="ECO:0000256" key="4">
    <source>
        <dbReference type="ARBA" id="ARBA00022801"/>
    </source>
</evidence>
<dbReference type="Proteomes" id="UP001164305">
    <property type="component" value="Chromosome"/>
</dbReference>
<evidence type="ECO:0000256" key="3">
    <source>
        <dbReference type="ARBA" id="ARBA00022723"/>
    </source>
</evidence>
<keyword evidence="3" id="KW-0479">Metal-binding</keyword>
<keyword evidence="2" id="KW-0662">Pyridine nucleotide biosynthesis</keyword>
<proteinExistence type="inferred from homology"/>
<dbReference type="SUPFAM" id="SSF52499">
    <property type="entry name" value="Isochorismatase-like hydrolases"/>
    <property type="match status" value="1"/>
</dbReference>
<evidence type="ECO:0000256" key="7">
    <source>
        <dbReference type="ARBA" id="ARBA00043224"/>
    </source>
</evidence>
<comment type="pathway">
    <text evidence="5">Cofactor biosynthesis; nicotinate biosynthesis; nicotinate from nicotinamide: step 1/1.</text>
</comment>
<gene>
    <name evidence="9" type="ORF">BRM3_09765</name>
</gene>
<name>A0ABY6FYA7_9MICO</name>
<dbReference type="Pfam" id="PF00857">
    <property type="entry name" value="Isochorismatase"/>
    <property type="match status" value="1"/>
</dbReference>
<sequence length="217" mass="22173">MSTTTPTPAAPRLLVIVDVQNDFCEGGALGVDGGFAVADSIAAYARREAGAYAALAVSQDHHRGDIDNGGHFSATPDFVDSWPPHCVAGTPGEELAPAIGALLEELGPRTSSAAPLVLRVRKGYGMPAYSALEGGVGDGDRARPFTDVVREGGFASADVVGLALGYCVAATARDLASQGLAVRILRDLTAPVHADGADALCEELAEAGITITTSEKE</sequence>
<evidence type="ECO:0000256" key="1">
    <source>
        <dbReference type="ARBA" id="ARBA00006336"/>
    </source>
</evidence>
<evidence type="ECO:0000256" key="5">
    <source>
        <dbReference type="ARBA" id="ARBA00037900"/>
    </source>
</evidence>
<evidence type="ECO:0000256" key="2">
    <source>
        <dbReference type="ARBA" id="ARBA00022642"/>
    </source>
</evidence>
<evidence type="ECO:0000259" key="8">
    <source>
        <dbReference type="Pfam" id="PF00857"/>
    </source>
</evidence>
<reference evidence="9" key="1">
    <citation type="submission" date="2022-10" db="EMBL/GenBank/DDBJ databases">
        <title>Whole-Genome Sequencing of Brachybacterium huguangmaarense BRM-3, Isolated from Betula schmidtii.</title>
        <authorList>
            <person name="Haam D."/>
        </authorList>
    </citation>
    <scope>NUCLEOTIDE SEQUENCE</scope>
    <source>
        <strain evidence="9">BRM-3</strain>
    </source>
</reference>
<protein>
    <recommendedName>
        <fullName evidence="6">nicotinamidase</fullName>
        <ecNumber evidence="6">3.5.1.19</ecNumber>
    </recommendedName>
    <alternativeName>
        <fullName evidence="7">Nicotinamide deamidase</fullName>
    </alternativeName>
</protein>
<dbReference type="PANTHER" id="PTHR11080">
    <property type="entry name" value="PYRAZINAMIDASE/NICOTINAMIDASE"/>
    <property type="match status" value="1"/>
</dbReference>
<dbReference type="Gene3D" id="3.40.50.850">
    <property type="entry name" value="Isochorismatase-like"/>
    <property type="match status" value="1"/>
</dbReference>
<dbReference type="InterPro" id="IPR052347">
    <property type="entry name" value="Isochorismatase_Nicotinamidase"/>
</dbReference>
<organism evidence="9 10">
    <name type="scientific">Brachybacterium huguangmaarense</name>
    <dbReference type="NCBI Taxonomy" id="1652028"/>
    <lineage>
        <taxon>Bacteria</taxon>
        <taxon>Bacillati</taxon>
        <taxon>Actinomycetota</taxon>
        <taxon>Actinomycetes</taxon>
        <taxon>Micrococcales</taxon>
        <taxon>Dermabacteraceae</taxon>
        <taxon>Brachybacterium</taxon>
    </lineage>
</organism>
<keyword evidence="4" id="KW-0378">Hydrolase</keyword>
<accession>A0ABY6FYA7</accession>
<keyword evidence="10" id="KW-1185">Reference proteome</keyword>
<evidence type="ECO:0000313" key="10">
    <source>
        <dbReference type="Proteomes" id="UP001164305"/>
    </source>
</evidence>
<dbReference type="PANTHER" id="PTHR11080:SF2">
    <property type="entry name" value="LD05707P"/>
    <property type="match status" value="1"/>
</dbReference>
<dbReference type="EC" id="3.5.1.19" evidence="6"/>
<feature type="domain" description="Isochorismatase-like" evidence="8">
    <location>
        <begin position="145"/>
        <end position="215"/>
    </location>
</feature>
<evidence type="ECO:0000256" key="6">
    <source>
        <dbReference type="ARBA" id="ARBA00039017"/>
    </source>
</evidence>
<evidence type="ECO:0000313" key="9">
    <source>
        <dbReference type="EMBL" id="UYG15922.1"/>
    </source>
</evidence>
<dbReference type="InterPro" id="IPR000868">
    <property type="entry name" value="Isochorismatase-like_dom"/>
</dbReference>